<dbReference type="PROSITE" id="PS00711">
    <property type="entry name" value="LIPOXYGENASE_1"/>
    <property type="match status" value="1"/>
</dbReference>
<keyword evidence="9" id="KW-0925">Oxylipin biosynthesis</keyword>
<dbReference type="GO" id="GO:0006633">
    <property type="term" value="P:fatty acid biosynthetic process"/>
    <property type="evidence" value="ECO:0007669"/>
    <property type="project" value="UniProtKB-KW"/>
</dbReference>
<feature type="compositionally biased region" description="Low complexity" evidence="10">
    <location>
        <begin position="754"/>
        <end position="766"/>
    </location>
</feature>
<dbReference type="GO" id="GO:0005737">
    <property type="term" value="C:cytoplasm"/>
    <property type="evidence" value="ECO:0007669"/>
    <property type="project" value="UniProtKB-SubCell"/>
</dbReference>
<evidence type="ECO:0000259" key="11">
    <source>
        <dbReference type="PROSITE" id="PS51393"/>
    </source>
</evidence>
<evidence type="ECO:0000256" key="2">
    <source>
        <dbReference type="ARBA" id="ARBA00004496"/>
    </source>
</evidence>
<accession>A0AA86SB16</accession>
<dbReference type="InterPro" id="IPR036226">
    <property type="entry name" value="LipOase_C_sf"/>
</dbReference>
<evidence type="ECO:0000256" key="9">
    <source>
        <dbReference type="RuleBase" id="RU003975"/>
    </source>
</evidence>
<dbReference type="InterPro" id="IPR020833">
    <property type="entry name" value="LipOase_Fe_BS"/>
</dbReference>
<evidence type="ECO:0000313" key="12">
    <source>
        <dbReference type="EMBL" id="CAJ1949706.1"/>
    </source>
</evidence>
<keyword evidence="9" id="KW-0276">Fatty acid metabolism</keyword>
<dbReference type="GO" id="GO:0016702">
    <property type="term" value="F:oxidoreductase activity, acting on single donors with incorporation of molecular oxygen, incorporation of two atoms of oxygen"/>
    <property type="evidence" value="ECO:0007669"/>
    <property type="project" value="InterPro"/>
</dbReference>
<evidence type="ECO:0000256" key="7">
    <source>
        <dbReference type="ARBA" id="ARBA00023004"/>
    </source>
</evidence>
<comment type="pathway">
    <text evidence="9">Lipid metabolism; oxylipin biosynthesis.</text>
</comment>
<gene>
    <name evidence="12" type="ORF">AYBTSS11_LOCUS13857</name>
</gene>
<dbReference type="EC" id="1.13.11.-" evidence="9"/>
<keyword evidence="3" id="KW-0963">Cytoplasm</keyword>
<evidence type="ECO:0000256" key="6">
    <source>
        <dbReference type="ARBA" id="ARBA00023002"/>
    </source>
</evidence>
<dbReference type="PANTHER" id="PTHR11771">
    <property type="entry name" value="LIPOXYGENASE"/>
    <property type="match status" value="1"/>
</dbReference>
<evidence type="ECO:0000256" key="10">
    <source>
        <dbReference type="SAM" id="MobiDB-lite"/>
    </source>
</evidence>
<evidence type="ECO:0000256" key="4">
    <source>
        <dbReference type="ARBA" id="ARBA00022723"/>
    </source>
</evidence>
<protein>
    <recommendedName>
        <fullName evidence="9">Lipoxygenase</fullName>
        <ecNumber evidence="9">1.13.11.-</ecNumber>
    </recommendedName>
</protein>
<reference evidence="12" key="1">
    <citation type="submission" date="2023-10" db="EMBL/GenBank/DDBJ databases">
        <authorList>
            <person name="Domelevo Entfellner J.-B."/>
        </authorList>
    </citation>
    <scope>NUCLEOTIDE SEQUENCE</scope>
</reference>
<keyword evidence="5 8" id="KW-0223">Dioxygenase</keyword>
<comment type="subcellular location">
    <subcellularLocation>
        <location evidence="2">Cytoplasm</location>
    </subcellularLocation>
</comment>
<dbReference type="InterPro" id="IPR020834">
    <property type="entry name" value="LipOase_CS"/>
</dbReference>
<dbReference type="PROSITE" id="PS51393">
    <property type="entry name" value="LIPOXYGENASE_3"/>
    <property type="match status" value="1"/>
</dbReference>
<evidence type="ECO:0000256" key="8">
    <source>
        <dbReference type="RuleBase" id="RU003974"/>
    </source>
</evidence>
<dbReference type="InterPro" id="IPR013819">
    <property type="entry name" value="LipOase_C"/>
</dbReference>
<keyword evidence="13" id="KW-1185">Reference proteome</keyword>
<comment type="function">
    <text evidence="9">Plant lipoxygenase may be involved in a number of diverse aspects of plant physiology including growth and development, pest resistance, and senescence or responses to wounding.</text>
</comment>
<keyword evidence="9" id="KW-0444">Lipid biosynthesis</keyword>
<name>A0AA86SB16_9FABA</name>
<dbReference type="Gene3D" id="4.10.375.10">
    <property type="entry name" value="Lipoxygenase-1, Domain 2"/>
    <property type="match status" value="1"/>
</dbReference>
<comment type="similarity">
    <text evidence="8">Belongs to the lipoxygenase family.</text>
</comment>
<dbReference type="Gene3D" id="4.10.372.10">
    <property type="entry name" value="Lipoxygenase-1, Domain 3"/>
    <property type="match status" value="1"/>
</dbReference>
<dbReference type="InterPro" id="IPR027433">
    <property type="entry name" value="Lipoxygenase_dom_3"/>
</dbReference>
<dbReference type="PRINTS" id="PR00087">
    <property type="entry name" value="LIPOXYGENASE"/>
</dbReference>
<evidence type="ECO:0000313" key="13">
    <source>
        <dbReference type="Proteomes" id="UP001189624"/>
    </source>
</evidence>
<dbReference type="Pfam" id="PF00305">
    <property type="entry name" value="Lipoxygenase"/>
    <property type="match status" value="2"/>
</dbReference>
<keyword evidence="4 8" id="KW-0479">Metal-binding</keyword>
<dbReference type="SUPFAM" id="SSF48484">
    <property type="entry name" value="Lipoxigenase"/>
    <property type="match status" value="1"/>
</dbReference>
<keyword evidence="9" id="KW-0275">Fatty acid biosynthesis</keyword>
<keyword evidence="7 8" id="KW-0408">Iron</keyword>
<dbReference type="PROSITE" id="PS00081">
    <property type="entry name" value="LIPOXYGENASE_2"/>
    <property type="match status" value="1"/>
</dbReference>
<dbReference type="GO" id="GO:0031408">
    <property type="term" value="P:oxylipin biosynthetic process"/>
    <property type="evidence" value="ECO:0007669"/>
    <property type="project" value="UniProtKB-UniRule"/>
</dbReference>
<dbReference type="InterPro" id="IPR000907">
    <property type="entry name" value="LipOase"/>
</dbReference>
<feature type="region of interest" description="Disordered" evidence="10">
    <location>
        <begin position="754"/>
        <end position="773"/>
    </location>
</feature>
<keyword evidence="9" id="KW-0443">Lipid metabolism</keyword>
<dbReference type="Gene3D" id="3.10.450.60">
    <property type="match status" value="1"/>
</dbReference>
<comment type="cofactor">
    <cofactor evidence="1 8">
        <name>Fe cation</name>
        <dbReference type="ChEBI" id="CHEBI:24875"/>
    </cofactor>
</comment>
<dbReference type="GO" id="GO:0034440">
    <property type="term" value="P:lipid oxidation"/>
    <property type="evidence" value="ECO:0007669"/>
    <property type="project" value="InterPro"/>
</dbReference>
<evidence type="ECO:0000256" key="1">
    <source>
        <dbReference type="ARBA" id="ARBA00001962"/>
    </source>
</evidence>
<organism evidence="12 13">
    <name type="scientific">Sphenostylis stenocarpa</name>
    <dbReference type="NCBI Taxonomy" id="92480"/>
    <lineage>
        <taxon>Eukaryota</taxon>
        <taxon>Viridiplantae</taxon>
        <taxon>Streptophyta</taxon>
        <taxon>Embryophyta</taxon>
        <taxon>Tracheophyta</taxon>
        <taxon>Spermatophyta</taxon>
        <taxon>Magnoliopsida</taxon>
        <taxon>eudicotyledons</taxon>
        <taxon>Gunneridae</taxon>
        <taxon>Pentapetalae</taxon>
        <taxon>rosids</taxon>
        <taxon>fabids</taxon>
        <taxon>Fabales</taxon>
        <taxon>Fabaceae</taxon>
        <taxon>Papilionoideae</taxon>
        <taxon>50 kb inversion clade</taxon>
        <taxon>NPAAA clade</taxon>
        <taxon>indigoferoid/millettioid clade</taxon>
        <taxon>Phaseoleae</taxon>
        <taxon>Sphenostylis</taxon>
    </lineage>
</organism>
<proteinExistence type="inferred from homology"/>
<dbReference type="PRINTS" id="PR00468">
    <property type="entry name" value="PLTLPOXGNASE"/>
</dbReference>
<dbReference type="EMBL" id="OY731401">
    <property type="protein sequence ID" value="CAJ1949706.1"/>
    <property type="molecule type" value="Genomic_DNA"/>
</dbReference>
<feature type="compositionally biased region" description="Polar residues" evidence="10">
    <location>
        <begin position="208"/>
        <end position="219"/>
    </location>
</feature>
<dbReference type="AlphaFoldDB" id="A0AA86SB16"/>
<evidence type="ECO:0000256" key="3">
    <source>
        <dbReference type="ARBA" id="ARBA00022490"/>
    </source>
</evidence>
<evidence type="ECO:0000256" key="5">
    <source>
        <dbReference type="ARBA" id="ARBA00022964"/>
    </source>
</evidence>
<dbReference type="Proteomes" id="UP001189624">
    <property type="component" value="Chromosome 4"/>
</dbReference>
<dbReference type="InterPro" id="IPR001246">
    <property type="entry name" value="LipOase_plant"/>
</dbReference>
<feature type="domain" description="Lipoxygenase" evidence="11">
    <location>
        <begin position="128"/>
        <end position="773"/>
    </location>
</feature>
<dbReference type="Gene3D" id="1.20.245.10">
    <property type="entry name" value="Lipoxygenase-1, Domain 5"/>
    <property type="match status" value="1"/>
</dbReference>
<dbReference type="Gramene" id="rna-AYBTSS11_LOCUS13857">
    <property type="protein sequence ID" value="CAJ1949706.1"/>
    <property type="gene ID" value="gene-AYBTSS11_LOCUS13857"/>
</dbReference>
<feature type="region of interest" description="Disordered" evidence="10">
    <location>
        <begin position="179"/>
        <end position="219"/>
    </location>
</feature>
<sequence length="773" mass="88441">MDEMPKKGSSSVPKWHSSSVTTRIVNNLNPICQATQQLTLKGKFVIIHNQSKSIPGKLISVQIYSGTDVDPETGKGKLSEKAYFKQVFNMLLKKVARQLVEVVRHKAGYGVEEETEQDENRRTRENSVEVFHQTPRALVELRKEELDRLRGNGMGERKEWDRIYDYDCYNDLGDADKGPEHHRPVLGGSRLFPYPRRGRTGRKHSAEGPSSESRPQPMNFSIYVPSDERFGPTKLKELKSNCVNAMVHFLPPKAEFLPRRKSANFQSFQELLDMFSSNRSQRMEGWMRDYLKKLIPLDYIKEITIPNKELPIPQIISDIPTSEQIRNTEFNTTINHRTEARRMDTFSGKINANGVCAYASRTLLFLRSDGMLKPLTIELSLPGPSPHLEIHRVFLPAKQGTQAALWQLAKTHVLANDAVYHQLISHWLCTHAVVEPFIIATKRRLSVMHPIHRLLNPHFKDTMHINALARLILINSGGILERILFPGEICMQISCDLYKEWRFNEQGLPADLLKRGMAVKDPDMKNPTGIQLLLLDYPYATDGLEIWVAIKEWVQDFCSFFYKDNEAIEGDVELQSWWSEIRTQGHGDKHNDTWWDQMTSLSNLVEALTTLIWIASAKHASINYGQYAYSAYPPNRPTLCRKFVPLEGTVEFGEFLKDPDKFFLKMLPNRFEMSLAVALVDILSRHTCDEVYLGCQQSPGWIDNEVIQNRFADFKQELKEIQSRIMQRNRDPKLKNRRGPGNIEYTLLFPDAASSSASTSGISGRGIPNSISI</sequence>
<dbReference type="GO" id="GO:0046872">
    <property type="term" value="F:metal ion binding"/>
    <property type="evidence" value="ECO:0007669"/>
    <property type="project" value="UniProtKB-UniRule"/>
</dbReference>
<keyword evidence="6 8" id="KW-0560">Oxidoreductase</keyword>